<dbReference type="GeneID" id="102807660"/>
<feature type="non-terminal residue" evidence="2">
    <location>
        <position position="1"/>
    </location>
</feature>
<organism evidence="1 2">
    <name type="scientific">Saccoglossus kowalevskii</name>
    <name type="common">Acorn worm</name>
    <dbReference type="NCBI Taxonomy" id="10224"/>
    <lineage>
        <taxon>Eukaryota</taxon>
        <taxon>Metazoa</taxon>
        <taxon>Hemichordata</taxon>
        <taxon>Enteropneusta</taxon>
        <taxon>Harrimaniidae</taxon>
        <taxon>Saccoglossus</taxon>
    </lineage>
</organism>
<proteinExistence type="predicted"/>
<dbReference type="Gene3D" id="3.40.50.1460">
    <property type="match status" value="1"/>
</dbReference>
<name>A0ABM0MH99_SACKO</name>
<evidence type="ECO:0000313" key="2">
    <source>
        <dbReference type="RefSeq" id="XP_006819390.1"/>
    </source>
</evidence>
<feature type="non-terminal residue" evidence="2">
    <location>
        <position position="140"/>
    </location>
</feature>
<sequence length="140" mass="15652">IHDKDDCAMSVDDPPITHGASAKAIPLRATKKKSMDKDDAGLSEGMLQARTKNCYTRGKGLVVILNNYTDSREGSRIDEDNIRRTFGDFLHYVVLPPQHNLNRDGILNYLNVIKNKIKNDVAINVSYSSLFVFFGSHGQK</sequence>
<keyword evidence="1" id="KW-1185">Reference proteome</keyword>
<dbReference type="RefSeq" id="XP_006819390.1">
    <property type="nucleotide sequence ID" value="XM_006819327.1"/>
</dbReference>
<dbReference type="InterPro" id="IPR029030">
    <property type="entry name" value="Caspase-like_dom_sf"/>
</dbReference>
<accession>A0ABM0MH99</accession>
<gene>
    <name evidence="2" type="primary">LOC102807660</name>
</gene>
<reference evidence="2" key="1">
    <citation type="submission" date="2025-08" db="UniProtKB">
        <authorList>
            <consortium name="RefSeq"/>
        </authorList>
    </citation>
    <scope>IDENTIFICATION</scope>
    <source>
        <tissue evidence="2">Testes</tissue>
    </source>
</reference>
<protein>
    <submittedName>
        <fullName evidence="2">Uncharacterized protein LOC102807660</fullName>
    </submittedName>
</protein>
<dbReference type="SUPFAM" id="SSF52129">
    <property type="entry name" value="Caspase-like"/>
    <property type="match status" value="1"/>
</dbReference>
<dbReference type="Proteomes" id="UP000694865">
    <property type="component" value="Unplaced"/>
</dbReference>
<evidence type="ECO:0000313" key="1">
    <source>
        <dbReference type="Proteomes" id="UP000694865"/>
    </source>
</evidence>